<evidence type="ECO:0000313" key="5">
    <source>
        <dbReference type="EMBL" id="CAF4074132.1"/>
    </source>
</evidence>
<dbReference type="InterPro" id="IPR042086">
    <property type="entry name" value="MeTrfase_capping"/>
</dbReference>
<gene>
    <name evidence="4" type="ORF">IZO911_LOCUS44565</name>
    <name evidence="6" type="ORF">KXQ929_LOCUS34173</name>
    <name evidence="5" type="ORF">OKA104_LOCUS34159</name>
    <name evidence="3" type="ORF">VCS650_LOCUS14021</name>
</gene>
<dbReference type="Proteomes" id="UP000663881">
    <property type="component" value="Unassembled WGS sequence"/>
</dbReference>
<dbReference type="AlphaFoldDB" id="A0A819UFT0"/>
<dbReference type="GO" id="GO:0008168">
    <property type="term" value="F:methyltransferase activity"/>
    <property type="evidence" value="ECO:0007669"/>
    <property type="project" value="InterPro"/>
</dbReference>
<proteinExistence type="predicted"/>
<dbReference type="GO" id="GO:0046872">
    <property type="term" value="F:metal ion binding"/>
    <property type="evidence" value="ECO:0007669"/>
    <property type="project" value="UniProtKB-KW"/>
</dbReference>
<dbReference type="EMBL" id="CAJOAY010004551">
    <property type="protein sequence ID" value="CAF4074132.1"/>
    <property type="molecule type" value="Genomic_DNA"/>
</dbReference>
<dbReference type="Proteomes" id="UP000663868">
    <property type="component" value="Unassembled WGS sequence"/>
</dbReference>
<evidence type="ECO:0008006" key="8">
    <source>
        <dbReference type="Google" id="ProtNLM"/>
    </source>
</evidence>
<dbReference type="Gene3D" id="3.40.50.150">
    <property type="entry name" value="Vaccinia Virus protein VP39"/>
    <property type="match status" value="1"/>
</dbReference>
<evidence type="ECO:0000313" key="3">
    <source>
        <dbReference type="EMBL" id="CAF0987674.1"/>
    </source>
</evidence>
<keyword evidence="1" id="KW-0479">Metal-binding</keyword>
<name>A0A819UFT0_9BILA</name>
<dbReference type="Gene3D" id="1.10.1200.270">
    <property type="entry name" value="Methyltransferase, alpha-helical capping domain"/>
    <property type="match status" value="1"/>
</dbReference>
<keyword evidence="2" id="KW-0460">Magnesium</keyword>
<dbReference type="Proteomes" id="UP000663891">
    <property type="component" value="Unassembled WGS sequence"/>
</dbReference>
<dbReference type="OrthoDB" id="1890922at2759"/>
<protein>
    <recommendedName>
        <fullName evidence="8">SAM-dependent methyltransferase</fullName>
    </recommendedName>
</protein>
<dbReference type="Proteomes" id="UP000663860">
    <property type="component" value="Unassembled WGS sequence"/>
</dbReference>
<sequence>MIAMRGKGYYSKNAVGAKVIIDIAGDLVINALSTMNLSQWDTSFSIADFGAADGGTSLDLMRRIVKTIRAADMKKAITITYTDLPQNDFSALFHLLHHEDHIIPLGREPNVYIFASGTTFHRQIFPDNTLSLGFSATAMHWLSARPSLIADHVHVTGANQHEREVFRRQANIDWETILLARARELVSGGILILANFCIDDQGRYLGATGDSINMFDWFTKHWRKLMNDGVINESEYHRGTFQQYYRTMNEFTAPFHDENSLVRRTGLVLKQVTTHVTKCSYAAQFREHGDAIAFAKAYMPALRSWSESTFLNALDLKRTSVERQTIIDRFYQVMENDVTITPKDYSMDSVHCFLTIVKQ</sequence>
<evidence type="ECO:0000313" key="7">
    <source>
        <dbReference type="Proteomes" id="UP000663868"/>
    </source>
</evidence>
<organism evidence="6 7">
    <name type="scientific">Adineta steineri</name>
    <dbReference type="NCBI Taxonomy" id="433720"/>
    <lineage>
        <taxon>Eukaryota</taxon>
        <taxon>Metazoa</taxon>
        <taxon>Spiralia</taxon>
        <taxon>Gnathifera</taxon>
        <taxon>Rotifera</taxon>
        <taxon>Eurotatoria</taxon>
        <taxon>Bdelloidea</taxon>
        <taxon>Adinetida</taxon>
        <taxon>Adinetidae</taxon>
        <taxon>Adineta</taxon>
    </lineage>
</organism>
<dbReference type="EMBL" id="CAJNON010000115">
    <property type="protein sequence ID" value="CAF0987674.1"/>
    <property type="molecule type" value="Genomic_DNA"/>
</dbReference>
<dbReference type="InterPro" id="IPR029063">
    <property type="entry name" value="SAM-dependent_MTases_sf"/>
</dbReference>
<dbReference type="EMBL" id="CAJNOE010002780">
    <property type="protein sequence ID" value="CAF1492552.1"/>
    <property type="molecule type" value="Genomic_DNA"/>
</dbReference>
<evidence type="ECO:0000313" key="6">
    <source>
        <dbReference type="EMBL" id="CAF4094747.1"/>
    </source>
</evidence>
<evidence type="ECO:0000256" key="2">
    <source>
        <dbReference type="ARBA" id="ARBA00022842"/>
    </source>
</evidence>
<dbReference type="Pfam" id="PF03492">
    <property type="entry name" value="Methyltransf_7"/>
    <property type="match status" value="1"/>
</dbReference>
<accession>A0A819UFT0</accession>
<comment type="caution">
    <text evidence="6">The sequence shown here is derived from an EMBL/GenBank/DDBJ whole genome shotgun (WGS) entry which is preliminary data.</text>
</comment>
<evidence type="ECO:0000256" key="1">
    <source>
        <dbReference type="ARBA" id="ARBA00022723"/>
    </source>
</evidence>
<dbReference type="SUPFAM" id="SSF53335">
    <property type="entry name" value="S-adenosyl-L-methionine-dependent methyltransferases"/>
    <property type="match status" value="1"/>
</dbReference>
<dbReference type="EMBL" id="CAJOBB010004581">
    <property type="protein sequence ID" value="CAF4094747.1"/>
    <property type="molecule type" value="Genomic_DNA"/>
</dbReference>
<reference evidence="6" key="1">
    <citation type="submission" date="2021-02" db="EMBL/GenBank/DDBJ databases">
        <authorList>
            <person name="Nowell W R."/>
        </authorList>
    </citation>
    <scope>NUCLEOTIDE SEQUENCE</scope>
</reference>
<dbReference type="PANTHER" id="PTHR31009">
    <property type="entry name" value="S-ADENOSYL-L-METHIONINE:CARBOXYL METHYLTRANSFERASE FAMILY PROTEIN"/>
    <property type="match status" value="1"/>
</dbReference>
<evidence type="ECO:0000313" key="4">
    <source>
        <dbReference type="EMBL" id="CAF1492552.1"/>
    </source>
</evidence>
<dbReference type="InterPro" id="IPR005299">
    <property type="entry name" value="MeTrfase_7"/>
</dbReference>